<evidence type="ECO:0000256" key="2">
    <source>
        <dbReference type="ARBA" id="ARBA00010617"/>
    </source>
</evidence>
<evidence type="ECO:0008006" key="10">
    <source>
        <dbReference type="Google" id="ProtNLM"/>
    </source>
</evidence>
<dbReference type="Pfam" id="PF00067">
    <property type="entry name" value="p450"/>
    <property type="match status" value="1"/>
</dbReference>
<organism evidence="9">
    <name type="scientific">Timema bartmani</name>
    <dbReference type="NCBI Taxonomy" id="61472"/>
    <lineage>
        <taxon>Eukaryota</taxon>
        <taxon>Metazoa</taxon>
        <taxon>Ecdysozoa</taxon>
        <taxon>Arthropoda</taxon>
        <taxon>Hexapoda</taxon>
        <taxon>Insecta</taxon>
        <taxon>Pterygota</taxon>
        <taxon>Neoptera</taxon>
        <taxon>Polyneoptera</taxon>
        <taxon>Phasmatodea</taxon>
        <taxon>Timematodea</taxon>
        <taxon>Timematoidea</taxon>
        <taxon>Timematidae</taxon>
        <taxon>Timema</taxon>
    </lineage>
</organism>
<dbReference type="Gene3D" id="1.10.630.10">
    <property type="entry name" value="Cytochrome P450"/>
    <property type="match status" value="1"/>
</dbReference>
<dbReference type="PANTHER" id="PTHR24279">
    <property type="entry name" value="CYTOCHROME P450"/>
    <property type="match status" value="1"/>
</dbReference>
<accession>A0A7R9EY00</accession>
<sequence length="1043" mass="118053">MSRRVVANVRKVSSLAEEFINRPSYQAYCDVSKPYSEVPGPRALPLVGNAWRFLPIIGHYSIENLDRVMTSLHHEYGRIVKVGGLIGHPDLLFVFDGDEIERVFRKEDVLPHRPSMPSLHYYKQVLRRDFFGDTPGVIGVHGAQWNEFRSQVQQVMLQAGAATRYIAPLDQVAQDFVDRIHNMRDTNKELPDNFLFETYKWALESIGRVSLDTRLGCLDPNISQHSEAHRIIASIHTFFTHVAVVELKTPFWRLISTPAWRRYIAALDVFRETCMKHISEAMDRLQQSRSPRDSNSDVSILEKVLLKTNNPKIAAVMAMDLFLVGVDTTSVAITSTLYQLAKNPSKQQRLFRELNQVLPSADTPLEPASLNKLTYLKACIKETLRMYPVIIGNGRSLQSDTVIGGYNIPKGVIAIMVKRASVDDFGISRGHLLAEVEQLILSGDPPRRIIGCNIISSLIQEYSNTVKSSDVGLPWETHFKAKKQFEVTDLKRIFQFCVQALSEMTKDDVSLTVETLNLLKHLNSCFLLDIKTLPKRLIGVFESVYDSDQNPALRLGHNWKDTILDPGVVNLFFKWNKNEEAPEQQQKKQQKGHMKEHQERRSRRWNERTAEAVKRKTKHGESGFKIEQQRRRKNGNIHWRVRTTPEISHHTVTCLVQLASLSGHVIVNDKEIRIQYLTNYIKNFLHLVTSVNILDREALGISNIVRKLILFFPTSILICLPNELLQSFLEQLAKLTCQFAEGAAQEESVCADDCLYMEAFDHMLEAWISVLHNSQEFPKDFCKQSAMQIFNTYLKCHLSPPDGTRGQGEIQPFEAKKFSITIVVAILRDFTRKLNPSTAMPVALVPGHSLTILCKLLEERTRRLYGQLQRLHSQAMNISDNSILDCLFEDIHWLVLIAAHHYQPSHSQPTKIEANRPDPVLNMSTQPPPGYSDPGVHHSAVTSELSHVVSMDSQGEAASIPSEIMQYSIHQGASGQVNVQTTLKLLASPACHLPDIPGAEESSDHFVRRGFLCDAAVRLTPDISWPPKVYGAEVLWSSSSSGE</sequence>
<comment type="similarity">
    <text evidence="2">Belongs to the cytochrome P450 family.</text>
</comment>
<dbReference type="InterPro" id="IPR050479">
    <property type="entry name" value="CYP11_CYP27_families"/>
</dbReference>
<dbReference type="InterPro" id="IPR016024">
    <property type="entry name" value="ARM-type_fold"/>
</dbReference>
<keyword evidence="4" id="KW-0479">Metal-binding</keyword>
<evidence type="ECO:0000256" key="5">
    <source>
        <dbReference type="ARBA" id="ARBA00023002"/>
    </source>
</evidence>
<evidence type="ECO:0000256" key="8">
    <source>
        <dbReference type="SAM" id="MobiDB-lite"/>
    </source>
</evidence>
<dbReference type="SUPFAM" id="SSF48371">
    <property type="entry name" value="ARM repeat"/>
    <property type="match status" value="1"/>
</dbReference>
<name>A0A7R9EY00_9NEOP</name>
<proteinExistence type="inferred from homology"/>
<protein>
    <recommendedName>
        <fullName evidence="10">Cytochrome P450</fullName>
    </recommendedName>
</protein>
<comment type="cofactor">
    <cofactor evidence="1">
        <name>heme</name>
        <dbReference type="ChEBI" id="CHEBI:30413"/>
    </cofactor>
</comment>
<evidence type="ECO:0000256" key="4">
    <source>
        <dbReference type="ARBA" id="ARBA00022723"/>
    </source>
</evidence>
<dbReference type="EMBL" id="OD566024">
    <property type="protein sequence ID" value="CAD7443197.1"/>
    <property type="molecule type" value="Genomic_DNA"/>
</dbReference>
<evidence type="ECO:0000256" key="6">
    <source>
        <dbReference type="ARBA" id="ARBA00023004"/>
    </source>
</evidence>
<dbReference type="FunFam" id="1.10.630.10:FF:000006">
    <property type="entry name" value="Cytochrome P450 302a1, mitochondrial"/>
    <property type="match status" value="1"/>
</dbReference>
<dbReference type="GO" id="GO:0004497">
    <property type="term" value="F:monooxygenase activity"/>
    <property type="evidence" value="ECO:0007669"/>
    <property type="project" value="UniProtKB-KW"/>
</dbReference>
<reference evidence="9" key="1">
    <citation type="submission" date="2020-11" db="EMBL/GenBank/DDBJ databases">
        <authorList>
            <person name="Tran Van P."/>
        </authorList>
    </citation>
    <scope>NUCLEOTIDE SEQUENCE</scope>
</reference>
<dbReference type="AlphaFoldDB" id="A0A7R9EY00"/>
<dbReference type="GO" id="GO:0005506">
    <property type="term" value="F:iron ion binding"/>
    <property type="evidence" value="ECO:0007669"/>
    <property type="project" value="InterPro"/>
</dbReference>
<evidence type="ECO:0000256" key="7">
    <source>
        <dbReference type="ARBA" id="ARBA00023033"/>
    </source>
</evidence>
<feature type="compositionally biased region" description="Basic and acidic residues" evidence="8">
    <location>
        <begin position="593"/>
        <end position="622"/>
    </location>
</feature>
<evidence type="ECO:0000313" key="9">
    <source>
        <dbReference type="EMBL" id="CAD7443197.1"/>
    </source>
</evidence>
<keyword evidence="6" id="KW-0408">Iron</keyword>
<dbReference type="InterPro" id="IPR036396">
    <property type="entry name" value="Cyt_P450_sf"/>
</dbReference>
<dbReference type="SUPFAM" id="SSF48264">
    <property type="entry name" value="Cytochrome P450"/>
    <property type="match status" value="1"/>
</dbReference>
<evidence type="ECO:0000256" key="3">
    <source>
        <dbReference type="ARBA" id="ARBA00022617"/>
    </source>
</evidence>
<gene>
    <name evidence="9" type="ORF">TBIB3V08_LOCUS5607</name>
</gene>
<dbReference type="GO" id="GO:0016705">
    <property type="term" value="F:oxidoreductase activity, acting on paired donors, with incorporation or reduction of molecular oxygen"/>
    <property type="evidence" value="ECO:0007669"/>
    <property type="project" value="InterPro"/>
</dbReference>
<feature type="region of interest" description="Disordered" evidence="8">
    <location>
        <begin position="580"/>
        <end position="622"/>
    </location>
</feature>
<evidence type="ECO:0000256" key="1">
    <source>
        <dbReference type="ARBA" id="ARBA00001971"/>
    </source>
</evidence>
<keyword evidence="7" id="KW-0503">Monooxygenase</keyword>
<dbReference type="InterPro" id="IPR001128">
    <property type="entry name" value="Cyt_P450"/>
</dbReference>
<keyword evidence="5" id="KW-0560">Oxidoreductase</keyword>
<dbReference type="CDD" id="cd11054">
    <property type="entry name" value="CYP24A1-like"/>
    <property type="match status" value="1"/>
</dbReference>
<dbReference type="GO" id="GO:0020037">
    <property type="term" value="F:heme binding"/>
    <property type="evidence" value="ECO:0007669"/>
    <property type="project" value="InterPro"/>
</dbReference>
<keyword evidence="3" id="KW-0349">Heme</keyword>
<dbReference type="PANTHER" id="PTHR24279:SF120">
    <property type="entry name" value="CYTOCHROME P450"/>
    <property type="match status" value="1"/>
</dbReference>